<dbReference type="NCBIfam" id="TIGR00119">
    <property type="entry name" value="acolac_sm"/>
    <property type="match status" value="1"/>
</dbReference>
<name>A0A1I0V3N0_9FIRM</name>
<dbReference type="Proteomes" id="UP000198838">
    <property type="component" value="Unassembled WGS sequence"/>
</dbReference>
<dbReference type="GO" id="GO:1990610">
    <property type="term" value="F:acetolactate synthase regulator activity"/>
    <property type="evidence" value="ECO:0007669"/>
    <property type="project" value="UniProtKB-UniRule"/>
</dbReference>
<dbReference type="InterPro" id="IPR027271">
    <property type="entry name" value="Acetolactate_synth/TF_NikR_C"/>
</dbReference>
<sequence>MMRKIVLSILVENTSGVLSRVSGLFSRRGYNIDSFSAGVTADSRITRMTIVTSGDEEILEQIEKQVEKLEEVLSVTKLDYMDSVFRELALVKVRSDVNSRRDIFAIADIFRAKIIDVGNDSVTIEITGTQDKLEAFLSLMKSHEILELARTGLTALSRGSENVLEVIPLLNKRYE</sequence>
<comment type="subunit">
    <text evidence="4 8">Dimer of large and small chains.</text>
</comment>
<comment type="catalytic activity">
    <reaction evidence="7 8">
        <text>2 pyruvate + H(+) = (2S)-2-acetolactate + CO2</text>
        <dbReference type="Rhea" id="RHEA:25249"/>
        <dbReference type="ChEBI" id="CHEBI:15361"/>
        <dbReference type="ChEBI" id="CHEBI:15378"/>
        <dbReference type="ChEBI" id="CHEBI:16526"/>
        <dbReference type="ChEBI" id="CHEBI:58476"/>
        <dbReference type="EC" id="2.2.1.6"/>
    </reaction>
</comment>
<dbReference type="UniPathway" id="UPA00049">
    <property type="reaction ID" value="UER00059"/>
</dbReference>
<evidence type="ECO:0000256" key="3">
    <source>
        <dbReference type="ARBA" id="ARBA00006341"/>
    </source>
</evidence>
<dbReference type="NCBIfam" id="NF008864">
    <property type="entry name" value="PRK11895.1"/>
    <property type="match status" value="1"/>
</dbReference>
<keyword evidence="12" id="KW-1185">Reference proteome</keyword>
<dbReference type="FunFam" id="3.30.70.1150:FF:000001">
    <property type="entry name" value="Acetolactate synthase small subunit"/>
    <property type="match status" value="1"/>
</dbReference>
<keyword evidence="5 8" id="KW-0028">Amino-acid biosynthesis</keyword>
<dbReference type="InterPro" id="IPR045865">
    <property type="entry name" value="ACT-like_dom_sf"/>
</dbReference>
<proteinExistence type="inferred from homology"/>
<dbReference type="STRING" id="1120918.SAMN05216249_101131"/>
<evidence type="ECO:0000256" key="8">
    <source>
        <dbReference type="RuleBase" id="RU368092"/>
    </source>
</evidence>
<dbReference type="EMBL" id="FOJY01000001">
    <property type="protein sequence ID" value="SFA70667.1"/>
    <property type="molecule type" value="Genomic_DNA"/>
</dbReference>
<feature type="coiled-coil region" evidence="9">
    <location>
        <begin position="52"/>
        <end position="79"/>
    </location>
</feature>
<evidence type="ECO:0000256" key="5">
    <source>
        <dbReference type="ARBA" id="ARBA00022605"/>
    </source>
</evidence>
<evidence type="ECO:0000313" key="11">
    <source>
        <dbReference type="EMBL" id="SFA70667.1"/>
    </source>
</evidence>
<dbReference type="AlphaFoldDB" id="A0A1I0V3N0"/>
<dbReference type="EC" id="2.2.1.6" evidence="8"/>
<dbReference type="UniPathway" id="UPA00047">
    <property type="reaction ID" value="UER00055"/>
</dbReference>
<accession>A0A1I0V3N0</accession>
<evidence type="ECO:0000256" key="7">
    <source>
        <dbReference type="ARBA" id="ARBA00048670"/>
    </source>
</evidence>
<keyword evidence="6 8" id="KW-0100">Branched-chain amino acid biosynthesis</keyword>
<evidence type="ECO:0000313" key="12">
    <source>
        <dbReference type="Proteomes" id="UP000198838"/>
    </source>
</evidence>
<dbReference type="GO" id="GO:0009097">
    <property type="term" value="P:isoleucine biosynthetic process"/>
    <property type="evidence" value="ECO:0007669"/>
    <property type="project" value="UniProtKB-UniRule"/>
</dbReference>
<dbReference type="GO" id="GO:0005829">
    <property type="term" value="C:cytosol"/>
    <property type="evidence" value="ECO:0007669"/>
    <property type="project" value="TreeGrafter"/>
</dbReference>
<dbReference type="InterPro" id="IPR019455">
    <property type="entry name" value="Acetolactate_synth_ssu_C"/>
</dbReference>
<dbReference type="InterPro" id="IPR002912">
    <property type="entry name" value="ACT_dom"/>
</dbReference>
<keyword evidence="9" id="KW-0175">Coiled coil</keyword>
<dbReference type="SUPFAM" id="SSF55021">
    <property type="entry name" value="ACT-like"/>
    <property type="match status" value="2"/>
</dbReference>
<dbReference type="GO" id="GO:0009099">
    <property type="term" value="P:L-valine biosynthetic process"/>
    <property type="evidence" value="ECO:0007669"/>
    <property type="project" value="UniProtKB-UniRule"/>
</dbReference>
<dbReference type="InterPro" id="IPR004789">
    <property type="entry name" value="Acetalactate_synth_ssu"/>
</dbReference>
<dbReference type="Gene3D" id="3.30.70.260">
    <property type="match status" value="1"/>
</dbReference>
<dbReference type="Pfam" id="PF10369">
    <property type="entry name" value="ALS_ss_C"/>
    <property type="match status" value="1"/>
</dbReference>
<protein>
    <recommendedName>
        <fullName evidence="8">Acetolactate synthase small subunit</fullName>
        <shortName evidence="8">AHAS</shortName>
        <shortName evidence="8">ALS</shortName>
        <ecNumber evidence="8">2.2.1.6</ecNumber>
    </recommendedName>
    <alternativeName>
        <fullName evidence="8">Acetohydroxy-acid synthase small subunit</fullName>
    </alternativeName>
</protein>
<evidence type="ECO:0000256" key="9">
    <source>
        <dbReference type="SAM" id="Coils"/>
    </source>
</evidence>
<evidence type="ECO:0000256" key="2">
    <source>
        <dbReference type="ARBA" id="ARBA00005025"/>
    </source>
</evidence>
<dbReference type="Pfam" id="PF22629">
    <property type="entry name" value="ACT_AHAS_ss"/>
    <property type="match status" value="1"/>
</dbReference>
<evidence type="ECO:0000259" key="10">
    <source>
        <dbReference type="PROSITE" id="PS51671"/>
    </source>
</evidence>
<dbReference type="InterPro" id="IPR054480">
    <property type="entry name" value="AHAS_small-like_ACT"/>
</dbReference>
<reference evidence="11 12" key="1">
    <citation type="submission" date="2016-10" db="EMBL/GenBank/DDBJ databases">
        <authorList>
            <person name="de Groot N.N."/>
        </authorList>
    </citation>
    <scope>NUCLEOTIDE SEQUENCE [LARGE SCALE GENOMIC DNA]</scope>
    <source>
        <strain evidence="11 12">DSM 5522</strain>
    </source>
</reference>
<dbReference type="PROSITE" id="PS51671">
    <property type="entry name" value="ACT"/>
    <property type="match status" value="1"/>
</dbReference>
<comment type="function">
    <text evidence="8">Catalyzes the conversion of 2 pyruvate molecules into acetolactate in the first common step of the biosynthetic pathway of the branched-amino acids such as leucine, isoleucine, and valine.</text>
</comment>
<keyword evidence="8" id="KW-0808">Transferase</keyword>
<dbReference type="PANTHER" id="PTHR30239">
    <property type="entry name" value="ACETOLACTATE SYNTHASE SMALL SUBUNIT"/>
    <property type="match status" value="1"/>
</dbReference>
<comment type="pathway">
    <text evidence="1 8">Amino-acid biosynthesis; L-isoleucine biosynthesis; L-isoleucine from 2-oxobutanoate: step 1/4.</text>
</comment>
<gene>
    <name evidence="11" type="ORF">SAMN05216249_101131</name>
</gene>
<dbReference type="Gene3D" id="3.30.70.1150">
    <property type="entry name" value="ACT-like. Chain A, domain 2"/>
    <property type="match status" value="1"/>
</dbReference>
<evidence type="ECO:0000256" key="6">
    <source>
        <dbReference type="ARBA" id="ARBA00023304"/>
    </source>
</evidence>
<evidence type="ECO:0000256" key="4">
    <source>
        <dbReference type="ARBA" id="ARBA00011744"/>
    </source>
</evidence>
<dbReference type="CDD" id="cd04878">
    <property type="entry name" value="ACT_AHAS"/>
    <property type="match status" value="1"/>
</dbReference>
<comment type="similarity">
    <text evidence="3 8">Belongs to the acetolactate synthase small subunit family.</text>
</comment>
<dbReference type="PANTHER" id="PTHR30239:SF0">
    <property type="entry name" value="ACETOLACTATE SYNTHASE SMALL SUBUNIT 1, CHLOROPLASTIC"/>
    <property type="match status" value="1"/>
</dbReference>
<dbReference type="GO" id="GO:0003984">
    <property type="term" value="F:acetolactate synthase activity"/>
    <property type="evidence" value="ECO:0007669"/>
    <property type="project" value="UniProtKB-UniRule"/>
</dbReference>
<feature type="domain" description="ACT" evidence="10">
    <location>
        <begin position="6"/>
        <end position="83"/>
    </location>
</feature>
<organism evidence="11 12">
    <name type="scientific">Acetitomaculum ruminis DSM 5522</name>
    <dbReference type="NCBI Taxonomy" id="1120918"/>
    <lineage>
        <taxon>Bacteria</taxon>
        <taxon>Bacillati</taxon>
        <taxon>Bacillota</taxon>
        <taxon>Clostridia</taxon>
        <taxon>Lachnospirales</taxon>
        <taxon>Lachnospiraceae</taxon>
        <taxon>Acetitomaculum</taxon>
    </lineage>
</organism>
<evidence type="ECO:0000256" key="1">
    <source>
        <dbReference type="ARBA" id="ARBA00004974"/>
    </source>
</evidence>
<dbReference type="InterPro" id="IPR039557">
    <property type="entry name" value="AHAS_ACT"/>
</dbReference>
<comment type="pathway">
    <text evidence="2 8">Amino-acid biosynthesis; L-valine biosynthesis; L-valine from pyruvate: step 1/4.</text>
</comment>